<feature type="domain" description="HTH araC/xylS-type" evidence="4">
    <location>
        <begin position="183"/>
        <end position="281"/>
    </location>
</feature>
<evidence type="ECO:0000256" key="2">
    <source>
        <dbReference type="ARBA" id="ARBA00023125"/>
    </source>
</evidence>
<dbReference type="PRINTS" id="PR00032">
    <property type="entry name" value="HTHARAC"/>
</dbReference>
<keyword evidence="6" id="KW-1185">Reference proteome</keyword>
<proteinExistence type="predicted"/>
<dbReference type="InterPro" id="IPR003313">
    <property type="entry name" value="AraC-bd"/>
</dbReference>
<dbReference type="InterPro" id="IPR020449">
    <property type="entry name" value="Tscrpt_reg_AraC-type_HTH"/>
</dbReference>
<dbReference type="Proteomes" id="UP000623269">
    <property type="component" value="Unassembled WGS sequence"/>
</dbReference>
<dbReference type="InterPro" id="IPR009057">
    <property type="entry name" value="Homeodomain-like_sf"/>
</dbReference>
<dbReference type="InterPro" id="IPR014710">
    <property type="entry name" value="RmlC-like_jellyroll"/>
</dbReference>
<dbReference type="PANTHER" id="PTHR43280:SF2">
    <property type="entry name" value="HTH-TYPE TRANSCRIPTIONAL REGULATOR EXSA"/>
    <property type="match status" value="1"/>
</dbReference>
<gene>
    <name evidence="5" type="ORF">I5677_06365</name>
</gene>
<name>A0A8J7HBZ2_9FIRM</name>
<sequence length="289" mass="33991">MDTILFSDTVGGIMVERIKREASFNMVSKHFHNEYEIYYLVSGERFYFIEKQTYDVKKGSLVIIDRNQIHKTVGTNTTHHDRILMLITEEALEPIFQLYDNIDMRSFFTKNSGVIELNEAGQHYVEELLFGIIREMKEKHTSYEFVTKAKLAELLIFATRCKNGENATLKSETIQTEKYKKINEIAEYITQNYQYNISLADISEDFYISKCYLSRIFKEITGFTVNEYINIIRIKKAQQLLENTDYSITQIAGLVGYDSITYFEKVFKKYTEISPLKYRKKLMKLKQIG</sequence>
<keyword evidence="3" id="KW-0804">Transcription</keyword>
<dbReference type="GO" id="GO:0043565">
    <property type="term" value="F:sequence-specific DNA binding"/>
    <property type="evidence" value="ECO:0007669"/>
    <property type="project" value="InterPro"/>
</dbReference>
<evidence type="ECO:0000256" key="3">
    <source>
        <dbReference type="ARBA" id="ARBA00023163"/>
    </source>
</evidence>
<keyword evidence="1" id="KW-0805">Transcription regulation</keyword>
<evidence type="ECO:0000259" key="4">
    <source>
        <dbReference type="PROSITE" id="PS01124"/>
    </source>
</evidence>
<evidence type="ECO:0000256" key="1">
    <source>
        <dbReference type="ARBA" id="ARBA00023015"/>
    </source>
</evidence>
<dbReference type="PROSITE" id="PS01124">
    <property type="entry name" value="HTH_ARAC_FAMILY_2"/>
    <property type="match status" value="1"/>
</dbReference>
<dbReference type="SUPFAM" id="SSF46689">
    <property type="entry name" value="Homeodomain-like"/>
    <property type="match status" value="2"/>
</dbReference>
<dbReference type="RefSeq" id="WP_197660733.1">
    <property type="nucleotide sequence ID" value="NZ_JAEAGR010000005.1"/>
</dbReference>
<accession>A0A8J7HBZ2</accession>
<dbReference type="Pfam" id="PF02311">
    <property type="entry name" value="AraC_binding"/>
    <property type="match status" value="1"/>
</dbReference>
<evidence type="ECO:0000313" key="6">
    <source>
        <dbReference type="Proteomes" id="UP000623269"/>
    </source>
</evidence>
<dbReference type="Pfam" id="PF12833">
    <property type="entry name" value="HTH_18"/>
    <property type="match status" value="1"/>
</dbReference>
<dbReference type="SUPFAM" id="SSF51215">
    <property type="entry name" value="Regulatory protein AraC"/>
    <property type="match status" value="1"/>
</dbReference>
<reference evidence="5" key="1">
    <citation type="submission" date="2020-12" db="EMBL/GenBank/DDBJ databases">
        <title>M. sibirica DSM 26468T genome.</title>
        <authorList>
            <person name="Thieme N."/>
            <person name="Rettenmaier R."/>
            <person name="Zverlov V."/>
            <person name="Liebl W."/>
        </authorList>
    </citation>
    <scope>NUCLEOTIDE SEQUENCE</scope>
    <source>
        <strain evidence="5">DSM 26468</strain>
    </source>
</reference>
<keyword evidence="2" id="KW-0238">DNA-binding</keyword>
<dbReference type="PANTHER" id="PTHR43280">
    <property type="entry name" value="ARAC-FAMILY TRANSCRIPTIONAL REGULATOR"/>
    <property type="match status" value="1"/>
</dbReference>
<evidence type="ECO:0000313" key="5">
    <source>
        <dbReference type="EMBL" id="MBH1940507.1"/>
    </source>
</evidence>
<dbReference type="GO" id="GO:0003700">
    <property type="term" value="F:DNA-binding transcription factor activity"/>
    <property type="evidence" value="ECO:0007669"/>
    <property type="project" value="InterPro"/>
</dbReference>
<dbReference type="EMBL" id="JAEAGR010000005">
    <property type="protein sequence ID" value="MBH1940507.1"/>
    <property type="molecule type" value="Genomic_DNA"/>
</dbReference>
<dbReference type="InterPro" id="IPR018060">
    <property type="entry name" value="HTH_AraC"/>
</dbReference>
<comment type="caution">
    <text evidence="5">The sequence shown here is derived from an EMBL/GenBank/DDBJ whole genome shotgun (WGS) entry which is preliminary data.</text>
</comment>
<protein>
    <submittedName>
        <fullName evidence="5">AraC family transcriptional regulator</fullName>
    </submittedName>
</protein>
<organism evidence="5 6">
    <name type="scientific">Mobilitalea sibirica</name>
    <dbReference type="NCBI Taxonomy" id="1462919"/>
    <lineage>
        <taxon>Bacteria</taxon>
        <taxon>Bacillati</taxon>
        <taxon>Bacillota</taxon>
        <taxon>Clostridia</taxon>
        <taxon>Lachnospirales</taxon>
        <taxon>Lachnospiraceae</taxon>
        <taxon>Mobilitalea</taxon>
    </lineage>
</organism>
<dbReference type="Gene3D" id="1.10.10.60">
    <property type="entry name" value="Homeodomain-like"/>
    <property type="match status" value="2"/>
</dbReference>
<dbReference type="SMART" id="SM00342">
    <property type="entry name" value="HTH_ARAC"/>
    <property type="match status" value="1"/>
</dbReference>
<dbReference type="Gene3D" id="2.60.120.10">
    <property type="entry name" value="Jelly Rolls"/>
    <property type="match status" value="1"/>
</dbReference>
<dbReference type="InterPro" id="IPR037923">
    <property type="entry name" value="HTH-like"/>
</dbReference>
<dbReference type="AlphaFoldDB" id="A0A8J7HBZ2"/>